<keyword evidence="4" id="KW-1185">Reference proteome</keyword>
<dbReference type="InterPro" id="IPR023485">
    <property type="entry name" value="Ptyr_pPase"/>
</dbReference>
<dbReference type="Gene3D" id="3.40.50.2300">
    <property type="match status" value="1"/>
</dbReference>
<dbReference type="InterPro" id="IPR036196">
    <property type="entry name" value="Ptyr_pPase_sf"/>
</dbReference>
<dbReference type="EMBL" id="CP141615">
    <property type="protein sequence ID" value="WRP17164.1"/>
    <property type="molecule type" value="Genomic_DNA"/>
</dbReference>
<accession>A0ABZ1BWJ4</accession>
<gene>
    <name evidence="3" type="ORF">U7230_13920</name>
</gene>
<evidence type="ECO:0000313" key="4">
    <source>
        <dbReference type="Proteomes" id="UP001332192"/>
    </source>
</evidence>
<protein>
    <submittedName>
        <fullName evidence="3">Arsenate reductase ArsC</fullName>
        <ecNumber evidence="3">1.20.4.4</ecNumber>
    </submittedName>
</protein>
<dbReference type="EC" id="1.20.4.4" evidence="3"/>
<name>A0ABZ1BWJ4_9FIRM</name>
<organism evidence="3 4">
    <name type="scientific">Carboxydichorda subterranea</name>
    <dbReference type="NCBI Taxonomy" id="3109565"/>
    <lineage>
        <taxon>Bacteria</taxon>
        <taxon>Bacillati</taxon>
        <taxon>Bacillota</taxon>
        <taxon>Limnochordia</taxon>
        <taxon>Limnochordales</taxon>
        <taxon>Geochordaceae</taxon>
        <taxon>Carboxydichorda</taxon>
    </lineage>
</organism>
<evidence type="ECO:0000256" key="1">
    <source>
        <dbReference type="ARBA" id="ARBA00022849"/>
    </source>
</evidence>
<dbReference type="Proteomes" id="UP001332192">
    <property type="component" value="Chromosome"/>
</dbReference>
<evidence type="ECO:0000313" key="3">
    <source>
        <dbReference type="EMBL" id="WRP17164.1"/>
    </source>
</evidence>
<dbReference type="PANTHER" id="PTHR43428">
    <property type="entry name" value="ARSENATE REDUCTASE"/>
    <property type="match status" value="1"/>
</dbReference>
<dbReference type="CDD" id="cd16345">
    <property type="entry name" value="LMWP_ArsC"/>
    <property type="match status" value="1"/>
</dbReference>
<proteinExistence type="predicted"/>
<dbReference type="PANTHER" id="PTHR43428:SF1">
    <property type="entry name" value="ARSENATE REDUCTASE"/>
    <property type="match status" value="1"/>
</dbReference>
<reference evidence="3 4" key="1">
    <citation type="journal article" date="2024" name="Front. Microbiol.">
        <title>Novel thermophilic genera Geochorda gen. nov. and Carboxydochorda gen. nov. from the deep terrestrial subsurface reveal the ecophysiological diversity in the class Limnochordia.</title>
        <authorList>
            <person name="Karnachuk O.V."/>
            <person name="Lukina A.P."/>
            <person name="Avakyan M.R."/>
            <person name="Kadnikov V.V."/>
            <person name="Begmatov S."/>
            <person name="Beletsky A.V."/>
            <person name="Vlasova K.G."/>
            <person name="Novikov A.A."/>
            <person name="Shcherbakova V.A."/>
            <person name="Mardanov A.V."/>
            <person name="Ravin N.V."/>
        </authorList>
    </citation>
    <scope>NUCLEOTIDE SEQUENCE [LARGE SCALE GENOMIC DNA]</scope>
    <source>
        <strain evidence="3 4">L945</strain>
    </source>
</reference>
<dbReference type="Pfam" id="PF01451">
    <property type="entry name" value="LMWPc"/>
    <property type="match status" value="1"/>
</dbReference>
<keyword evidence="3" id="KW-0560">Oxidoreductase</keyword>
<dbReference type="GO" id="GO:0030612">
    <property type="term" value="F:arsenate reductase (thioredoxin) activity"/>
    <property type="evidence" value="ECO:0007669"/>
    <property type="project" value="UniProtKB-EC"/>
</dbReference>
<dbReference type="SUPFAM" id="SSF52788">
    <property type="entry name" value="Phosphotyrosine protein phosphatases I"/>
    <property type="match status" value="1"/>
</dbReference>
<keyword evidence="1" id="KW-0059">Arsenical resistance</keyword>
<sequence>MSADRLQSGPAPSPFASPVPEEPRVRILFVCTGNSARSQMAEGFGRALGEGIAEARSAGLEPKGLHPYAVRAMAEVGIDISQQRSKLLSMEDIRWADVVVTLCGDARDRCPVLPPGTRSYHWPLPDPAAARGSEADVLAVFRAVRDEIERDVRQLLASLAAEKAVSPRVL</sequence>
<feature type="domain" description="Phosphotyrosine protein phosphatase I" evidence="2">
    <location>
        <begin position="25"/>
        <end position="158"/>
    </location>
</feature>
<dbReference type="SMART" id="SM00226">
    <property type="entry name" value="LMWPc"/>
    <property type="match status" value="1"/>
</dbReference>
<evidence type="ECO:0000259" key="2">
    <source>
        <dbReference type="SMART" id="SM00226"/>
    </source>
</evidence>